<protein>
    <recommendedName>
        <fullName evidence="6">Peptidase M56 domain-containing protein</fullName>
    </recommendedName>
</protein>
<dbReference type="Gene3D" id="3.30.2010.10">
    <property type="entry name" value="Metalloproteases ('zincins'), catalytic domain"/>
    <property type="match status" value="1"/>
</dbReference>
<feature type="transmembrane region" description="Helical" evidence="1">
    <location>
        <begin position="344"/>
        <end position="360"/>
    </location>
</feature>
<dbReference type="PANTHER" id="PTHR34978">
    <property type="entry name" value="POSSIBLE SENSOR-TRANSDUCER PROTEIN BLAR"/>
    <property type="match status" value="1"/>
</dbReference>
<dbReference type="HOGENOM" id="CLU_507777_0_0_0"/>
<proteinExistence type="predicted"/>
<evidence type="ECO:0008006" key="6">
    <source>
        <dbReference type="Google" id="ProtNLM"/>
    </source>
</evidence>
<feature type="transmembrane region" description="Helical" evidence="1">
    <location>
        <begin position="48"/>
        <end position="66"/>
    </location>
</feature>
<sequence length="536" mass="60413">MAVGVVALLDAAGSVILPLLGQELLYSTILCLVIVAAARMIKTWSPYWHLGLWMMLLIRLVLPPNLSSPVSGRMAFDYLFATQFYQQVAASFHHVSRATFIAADGERFSGETSGVMGTLAYWRKSSSSEQTIPYAGAALLLWGCGAALCAAAYLRQWLKYRRYIRQASPVIQVELLRLTEEFRSRFGLRRSIRLVTSDRSLTPFTFGVWRPAIYLPESLIRLQAQESISAVIAHEIAHIKRGDALWIILQHLLHCVYFFHPVVWFANRRIHEAREQICDQLAIATCRMSPSSYGYSLLFVVKLNLFGDEGMKLLPAFNSQYKTIRDRIQSLQHGTTLSKRRGRLVYALLLCAAIFLLPMAQEVSSLTTGFLSSPFMNEQRTSFQAFQQRIIASYGIWTDEMLPFRHRHAGIDLRAMPDEPVYAVSPGEVVRVSYQTPRTIIVKHDPPQHEPFYAVYGNIKDVQVSAGERVEAMTQLGQVAALPDYVHVKGIAGAFLHLEIRHSILDGLAASFNSKTTAQLDQYCYNPVKFFQDAAR</sequence>
<keyword evidence="1" id="KW-0472">Membrane</keyword>
<gene>
    <name evidence="4" type="ORF">U14_03097</name>
</gene>
<dbReference type="Pfam" id="PF05569">
    <property type="entry name" value="Peptidase_M56"/>
    <property type="match status" value="1"/>
</dbReference>
<dbReference type="Gene3D" id="2.70.70.10">
    <property type="entry name" value="Glucose Permease (Domain IIA)"/>
    <property type="match status" value="1"/>
</dbReference>
<feature type="domain" description="M23ase beta-sheet core" evidence="2">
    <location>
        <begin position="407"/>
        <end position="502"/>
    </location>
</feature>
<name>A0A081BN85_9BACT</name>
<dbReference type="InterPro" id="IPR008756">
    <property type="entry name" value="Peptidase_M56"/>
</dbReference>
<feature type="transmembrane region" description="Helical" evidence="1">
    <location>
        <begin position="132"/>
        <end position="154"/>
    </location>
</feature>
<dbReference type="EMBL" id="DF820457">
    <property type="protein sequence ID" value="GAK51851.1"/>
    <property type="molecule type" value="Genomic_DNA"/>
</dbReference>
<evidence type="ECO:0000259" key="3">
    <source>
        <dbReference type="Pfam" id="PF05569"/>
    </source>
</evidence>
<dbReference type="PANTHER" id="PTHR34978:SF3">
    <property type="entry name" value="SLR0241 PROTEIN"/>
    <property type="match status" value="1"/>
</dbReference>
<dbReference type="SUPFAM" id="SSF51261">
    <property type="entry name" value="Duplicated hybrid motif"/>
    <property type="match status" value="1"/>
</dbReference>
<evidence type="ECO:0000313" key="4">
    <source>
        <dbReference type="EMBL" id="GAK51851.1"/>
    </source>
</evidence>
<dbReference type="CDD" id="cd07341">
    <property type="entry name" value="M56_BlaR1_MecR1_like"/>
    <property type="match status" value="1"/>
</dbReference>
<organism evidence="4">
    <name type="scientific">Candidatus Moduliflexus flocculans</name>
    <dbReference type="NCBI Taxonomy" id="1499966"/>
    <lineage>
        <taxon>Bacteria</taxon>
        <taxon>Candidatus Moduliflexota</taxon>
        <taxon>Candidatus Moduliflexia</taxon>
        <taxon>Candidatus Moduliflexales</taxon>
        <taxon>Candidatus Moduliflexaceae</taxon>
    </lineage>
</organism>
<reference evidence="4" key="1">
    <citation type="journal article" date="2015" name="PeerJ">
        <title>First genomic representation of candidate bacterial phylum KSB3 points to enhanced environmental sensing as a trigger of wastewater bulking.</title>
        <authorList>
            <person name="Sekiguchi Y."/>
            <person name="Ohashi A."/>
            <person name="Parks D.H."/>
            <person name="Yamauchi T."/>
            <person name="Tyson G.W."/>
            <person name="Hugenholtz P."/>
        </authorList>
    </citation>
    <scope>NUCLEOTIDE SEQUENCE [LARGE SCALE GENOMIC DNA]</scope>
</reference>
<dbReference type="Proteomes" id="UP000030700">
    <property type="component" value="Unassembled WGS sequence"/>
</dbReference>
<dbReference type="Pfam" id="PF01551">
    <property type="entry name" value="Peptidase_M23"/>
    <property type="match status" value="1"/>
</dbReference>
<dbReference type="CDD" id="cd12797">
    <property type="entry name" value="M23_peptidase"/>
    <property type="match status" value="1"/>
</dbReference>
<feature type="domain" description="Peptidase M56" evidence="3">
    <location>
        <begin position="25"/>
        <end position="301"/>
    </location>
</feature>
<keyword evidence="1" id="KW-0812">Transmembrane</keyword>
<dbReference type="STRING" id="1499966.U14_03097"/>
<dbReference type="InterPro" id="IPR016047">
    <property type="entry name" value="M23ase_b-sheet_dom"/>
</dbReference>
<dbReference type="InterPro" id="IPR011055">
    <property type="entry name" value="Dup_hybrid_motif"/>
</dbReference>
<keyword evidence="5" id="KW-1185">Reference proteome</keyword>
<feature type="transmembrane region" description="Helical" evidence="1">
    <location>
        <begin position="24"/>
        <end position="41"/>
    </location>
</feature>
<accession>A0A081BN85</accession>
<evidence type="ECO:0000313" key="5">
    <source>
        <dbReference type="Proteomes" id="UP000030700"/>
    </source>
</evidence>
<evidence type="ECO:0000259" key="2">
    <source>
        <dbReference type="Pfam" id="PF01551"/>
    </source>
</evidence>
<dbReference type="InterPro" id="IPR052173">
    <property type="entry name" value="Beta-lactam_resp_regulator"/>
</dbReference>
<keyword evidence="1" id="KW-1133">Transmembrane helix</keyword>
<evidence type="ECO:0000256" key="1">
    <source>
        <dbReference type="SAM" id="Phobius"/>
    </source>
</evidence>
<dbReference type="AlphaFoldDB" id="A0A081BN85"/>